<evidence type="ECO:0000256" key="4">
    <source>
        <dbReference type="ARBA" id="ARBA00022630"/>
    </source>
</evidence>
<evidence type="ECO:0000256" key="7">
    <source>
        <dbReference type="ARBA" id="ARBA00022857"/>
    </source>
</evidence>
<keyword evidence="5 12" id="KW-0288">FMN</keyword>
<evidence type="ECO:0000256" key="15">
    <source>
        <dbReference type="PIRSR" id="PIRSR006621-2"/>
    </source>
</evidence>
<evidence type="ECO:0000256" key="9">
    <source>
        <dbReference type="ARBA" id="ARBA00023002"/>
    </source>
</evidence>
<evidence type="ECO:0000256" key="13">
    <source>
        <dbReference type="PIRNR" id="PIRNR006621"/>
    </source>
</evidence>
<dbReference type="EMBL" id="NHSF01000008">
    <property type="protein sequence ID" value="MBK5929110.1"/>
    <property type="molecule type" value="Genomic_DNA"/>
</dbReference>
<dbReference type="GO" id="GO:0000049">
    <property type="term" value="F:tRNA binding"/>
    <property type="evidence" value="ECO:0007669"/>
    <property type="project" value="UniProtKB-UniRule"/>
</dbReference>
<accession>A0AAJ0UCR0</accession>
<dbReference type="InterPro" id="IPR024036">
    <property type="entry name" value="tRNA-dHydroUridine_Synthase_C"/>
</dbReference>
<comment type="cofactor">
    <cofactor evidence="1 12 13 15">
        <name>FMN</name>
        <dbReference type="ChEBI" id="CHEBI:58210"/>
    </cofactor>
</comment>
<feature type="binding site" evidence="12 15">
    <location>
        <position position="75"/>
    </location>
    <ligand>
        <name>FMN</name>
        <dbReference type="ChEBI" id="CHEBI:58210"/>
    </ligand>
</feature>
<keyword evidence="6 12" id="KW-0819">tRNA processing</keyword>
<feature type="binding site" evidence="12">
    <location>
        <begin position="205"/>
        <end position="207"/>
    </location>
    <ligand>
        <name>FMN</name>
        <dbReference type="ChEBI" id="CHEBI:58210"/>
    </ligand>
</feature>
<dbReference type="PANTHER" id="PTHR45846:SF1">
    <property type="entry name" value="TRNA-DIHYDROURIDINE(47) SYNTHASE [NAD(P)(+)]-LIKE"/>
    <property type="match status" value="1"/>
</dbReference>
<dbReference type="SUPFAM" id="SSF51395">
    <property type="entry name" value="FMN-linked oxidoreductases"/>
    <property type="match status" value="1"/>
</dbReference>
<dbReference type="Gene3D" id="1.10.1200.80">
    <property type="entry name" value="Putative flavin oxidoreducatase, domain 2"/>
    <property type="match status" value="1"/>
</dbReference>
<keyword evidence="8 12" id="KW-0694">RNA-binding</keyword>
<keyword evidence="3 12" id="KW-0820">tRNA-binding</keyword>
<reference evidence="18" key="2">
    <citation type="journal article" date="2020" name="Microorganisms">
        <title>Osmotic Adaptation and Compatible Solute Biosynthesis of Phototrophic Bacteria as Revealed from Genome Analyses.</title>
        <authorList>
            <person name="Imhoff J.F."/>
            <person name="Rahn T."/>
            <person name="Kunzel S."/>
            <person name="Keller A."/>
            <person name="Neulinger S.C."/>
        </authorList>
    </citation>
    <scope>NUCLEOTIDE SEQUENCE</scope>
    <source>
        <strain evidence="18">DSM 4395</strain>
    </source>
</reference>
<comment type="caution">
    <text evidence="18">The sequence shown here is derived from an EMBL/GenBank/DDBJ whole genome shotgun (WGS) entry which is preliminary data.</text>
</comment>
<dbReference type="NCBIfam" id="TIGR00737">
    <property type="entry name" value="nifR3_yhdG"/>
    <property type="match status" value="1"/>
</dbReference>
<comment type="catalytic activity">
    <reaction evidence="10 12">
        <text>a 5,6-dihydrouridine in tRNA + NADP(+) = a uridine in tRNA + NADPH + H(+)</text>
        <dbReference type="Rhea" id="RHEA:23624"/>
        <dbReference type="Rhea" id="RHEA-COMP:13339"/>
        <dbReference type="Rhea" id="RHEA-COMP:13887"/>
        <dbReference type="ChEBI" id="CHEBI:15378"/>
        <dbReference type="ChEBI" id="CHEBI:57783"/>
        <dbReference type="ChEBI" id="CHEBI:58349"/>
        <dbReference type="ChEBI" id="CHEBI:65315"/>
        <dbReference type="ChEBI" id="CHEBI:74443"/>
    </reaction>
</comment>
<feature type="compositionally biased region" description="Basic and acidic residues" evidence="16">
    <location>
        <begin position="252"/>
        <end position="265"/>
    </location>
</feature>
<feature type="binding site" evidence="12 15">
    <location>
        <begin position="21"/>
        <end position="23"/>
    </location>
    <ligand>
        <name>FMN</name>
        <dbReference type="ChEBI" id="CHEBI:58210"/>
    </ligand>
</feature>
<evidence type="ECO:0000256" key="10">
    <source>
        <dbReference type="ARBA" id="ARBA00048205"/>
    </source>
</evidence>
<sequence length="371" mass="39690">MLLAPLRIGSVSIPNRLFLAPMAGVTDQPFRTLCRALGAGLAVSEMVSANPALRGTRKSRERRDHQGEPRPIAVQIAGADPQQMAEAARDNVDRGAELIDINLGCPARKVCKIAAGSALLRDEVLVGRLLEAVVRAVEVPVTLKTRTGWSPHTRNLPRIAAIAEASGISLISVHGRTRACGYRGEAEFESLAGIRAQCALPLVANGDIDSPAKALQVLNATGADAIMIGRAALGRPWIFGAMATALRAIAGPEHRPSSRPNDRPSDTPSAPTREVPSAPSSAWIGAILMEHLDRLYRFYGEPRGVLIARKHIGWYLRALGPETGAEHWRSRLMTATAAAEQQALLREYFQQDADAATERPCAASSRTGGSH</sequence>
<proteinExistence type="inferred from homology"/>
<keyword evidence="4 12" id="KW-0285">Flavoprotein</keyword>
<dbReference type="EC" id="1.3.1.-" evidence="12"/>
<dbReference type="PIRSF" id="PIRSF006621">
    <property type="entry name" value="Dus"/>
    <property type="match status" value="1"/>
</dbReference>
<keyword evidence="7 12" id="KW-0521">NADP</keyword>
<feature type="region of interest" description="Disordered" evidence="16">
    <location>
        <begin position="251"/>
        <end position="277"/>
    </location>
</feature>
<comment type="function">
    <text evidence="2 12 13">Catalyzes the synthesis of 5,6-dihydrouridine (D), a modified base found in the D-loop of most tRNAs, via the reduction of the C5-C6 double bond in target uridines.</text>
</comment>
<feature type="binding site" evidence="12 15">
    <location>
        <position position="144"/>
    </location>
    <ligand>
        <name>FMN</name>
        <dbReference type="ChEBI" id="CHEBI:58210"/>
    </ligand>
</feature>
<feature type="domain" description="DUS-like FMN-binding" evidence="17">
    <location>
        <begin position="19"/>
        <end position="351"/>
    </location>
</feature>
<evidence type="ECO:0000256" key="11">
    <source>
        <dbReference type="ARBA" id="ARBA00048802"/>
    </source>
</evidence>
<keyword evidence="9 12" id="KW-0560">Oxidoreductase</keyword>
<dbReference type="InterPro" id="IPR018517">
    <property type="entry name" value="tRNA_hU_synthase_CS"/>
</dbReference>
<dbReference type="Gene3D" id="3.20.20.70">
    <property type="entry name" value="Aldolase class I"/>
    <property type="match status" value="1"/>
</dbReference>
<dbReference type="InterPro" id="IPR004652">
    <property type="entry name" value="DusB-like"/>
</dbReference>
<dbReference type="GO" id="GO:0017150">
    <property type="term" value="F:tRNA dihydrouridine synthase activity"/>
    <property type="evidence" value="ECO:0007669"/>
    <property type="project" value="UniProtKB-UniRule"/>
</dbReference>
<comment type="catalytic activity">
    <reaction evidence="11 12">
        <text>a 5,6-dihydrouridine in tRNA + NAD(+) = a uridine in tRNA + NADH + H(+)</text>
        <dbReference type="Rhea" id="RHEA:54452"/>
        <dbReference type="Rhea" id="RHEA-COMP:13339"/>
        <dbReference type="Rhea" id="RHEA-COMP:13887"/>
        <dbReference type="ChEBI" id="CHEBI:15378"/>
        <dbReference type="ChEBI" id="CHEBI:57540"/>
        <dbReference type="ChEBI" id="CHEBI:57945"/>
        <dbReference type="ChEBI" id="CHEBI:65315"/>
        <dbReference type="ChEBI" id="CHEBI:74443"/>
    </reaction>
</comment>
<evidence type="ECO:0000256" key="8">
    <source>
        <dbReference type="ARBA" id="ARBA00022884"/>
    </source>
</evidence>
<keyword evidence="15" id="KW-0547">Nucleotide-binding</keyword>
<dbReference type="Proteomes" id="UP001296967">
    <property type="component" value="Unassembled WGS sequence"/>
</dbReference>
<dbReference type="GO" id="GO:0050660">
    <property type="term" value="F:flavin adenine dinucleotide binding"/>
    <property type="evidence" value="ECO:0007669"/>
    <property type="project" value="InterPro"/>
</dbReference>
<evidence type="ECO:0000313" key="18">
    <source>
        <dbReference type="EMBL" id="MBK5929110.1"/>
    </source>
</evidence>
<dbReference type="CDD" id="cd02801">
    <property type="entry name" value="DUS_like_FMN"/>
    <property type="match status" value="1"/>
</dbReference>
<dbReference type="HAMAP" id="MF_02042">
    <property type="entry name" value="DusB_subfam"/>
    <property type="match status" value="1"/>
</dbReference>
<evidence type="ECO:0000256" key="2">
    <source>
        <dbReference type="ARBA" id="ARBA00002790"/>
    </source>
</evidence>
<organism evidence="18 19">
    <name type="scientific">Halochromatium salexigens</name>
    <name type="common">Chromatium salexigens</name>
    <dbReference type="NCBI Taxonomy" id="49447"/>
    <lineage>
        <taxon>Bacteria</taxon>
        <taxon>Pseudomonadati</taxon>
        <taxon>Pseudomonadota</taxon>
        <taxon>Gammaproteobacteria</taxon>
        <taxon>Chromatiales</taxon>
        <taxon>Chromatiaceae</taxon>
        <taxon>Halochromatium</taxon>
    </lineage>
</organism>
<name>A0AAJ0UCR0_HALSE</name>
<comment type="similarity">
    <text evidence="13">Belongs to the dus family.</text>
</comment>
<evidence type="ECO:0000259" key="17">
    <source>
        <dbReference type="Pfam" id="PF01207"/>
    </source>
</evidence>
<evidence type="ECO:0000256" key="6">
    <source>
        <dbReference type="ARBA" id="ARBA00022694"/>
    </source>
</evidence>
<evidence type="ECO:0000256" key="3">
    <source>
        <dbReference type="ARBA" id="ARBA00022555"/>
    </source>
</evidence>
<dbReference type="InterPro" id="IPR013785">
    <property type="entry name" value="Aldolase_TIM"/>
</dbReference>
<feature type="binding site" evidence="12 15">
    <location>
        <begin position="229"/>
        <end position="230"/>
    </location>
    <ligand>
        <name>FMN</name>
        <dbReference type="ChEBI" id="CHEBI:58210"/>
    </ligand>
</feature>
<evidence type="ECO:0000313" key="19">
    <source>
        <dbReference type="Proteomes" id="UP001296967"/>
    </source>
</evidence>
<comment type="similarity">
    <text evidence="12">Belongs to the Dus family. DusB subfamily.</text>
</comment>
<protein>
    <recommendedName>
        <fullName evidence="12">tRNA-dihydrouridine synthase B</fullName>
        <ecNumber evidence="12">1.3.1.-</ecNumber>
    </recommendedName>
</protein>
<dbReference type="InterPro" id="IPR035587">
    <property type="entry name" value="DUS-like_FMN-bd"/>
</dbReference>
<dbReference type="GO" id="GO:0010181">
    <property type="term" value="F:FMN binding"/>
    <property type="evidence" value="ECO:0007669"/>
    <property type="project" value="UniProtKB-UniRule"/>
</dbReference>
<dbReference type="InterPro" id="IPR001269">
    <property type="entry name" value="DUS_fam"/>
</dbReference>
<evidence type="ECO:0000256" key="1">
    <source>
        <dbReference type="ARBA" id="ARBA00001917"/>
    </source>
</evidence>
<evidence type="ECO:0000256" key="5">
    <source>
        <dbReference type="ARBA" id="ARBA00022643"/>
    </source>
</evidence>
<dbReference type="InterPro" id="IPR032887">
    <property type="entry name" value="DusB"/>
</dbReference>
<dbReference type="AlphaFoldDB" id="A0AAJ0UCR0"/>
<feature type="binding site" evidence="15">
    <location>
        <position position="174"/>
    </location>
    <ligand>
        <name>FMN</name>
        <dbReference type="ChEBI" id="CHEBI:58210"/>
    </ligand>
</feature>
<evidence type="ECO:0000256" key="16">
    <source>
        <dbReference type="SAM" id="MobiDB-lite"/>
    </source>
</evidence>
<dbReference type="PANTHER" id="PTHR45846">
    <property type="entry name" value="TRNA-DIHYDROURIDINE(47) SYNTHASE [NAD(P)(+)]-LIKE"/>
    <property type="match status" value="1"/>
</dbReference>
<reference evidence="18" key="1">
    <citation type="submission" date="2017-05" db="EMBL/GenBank/DDBJ databases">
        <authorList>
            <person name="Imhoff J.F."/>
            <person name="Rahn T."/>
            <person name="Kuenzel S."/>
            <person name="Neulinger S.C."/>
        </authorList>
    </citation>
    <scope>NUCLEOTIDE SEQUENCE</scope>
    <source>
        <strain evidence="18">DSM 4395</strain>
    </source>
</reference>
<keyword evidence="19" id="KW-1185">Reference proteome</keyword>
<evidence type="ECO:0000256" key="14">
    <source>
        <dbReference type="PIRSR" id="PIRSR006621-1"/>
    </source>
</evidence>
<gene>
    <name evidence="12" type="primary">dusB</name>
    <name evidence="18" type="ORF">CCR82_00805</name>
</gene>
<dbReference type="Pfam" id="PF01207">
    <property type="entry name" value="Dus"/>
    <property type="match status" value="1"/>
</dbReference>
<feature type="active site" description="Proton donor" evidence="12 14">
    <location>
        <position position="105"/>
    </location>
</feature>
<dbReference type="PROSITE" id="PS01136">
    <property type="entry name" value="UPF0034"/>
    <property type="match status" value="1"/>
</dbReference>
<evidence type="ECO:0000256" key="12">
    <source>
        <dbReference type="HAMAP-Rule" id="MF_02042"/>
    </source>
</evidence>